<feature type="transmembrane region" description="Helical" evidence="6">
    <location>
        <begin position="110"/>
        <end position="130"/>
    </location>
</feature>
<dbReference type="PANTHER" id="PTHR16119:SF17">
    <property type="entry name" value="TRANSMEMBRANE PROTEIN 144"/>
    <property type="match status" value="1"/>
</dbReference>
<feature type="transmembrane region" description="Helical" evidence="6">
    <location>
        <begin position="259"/>
        <end position="279"/>
    </location>
</feature>
<evidence type="ECO:0000256" key="2">
    <source>
        <dbReference type="ARBA" id="ARBA00006117"/>
    </source>
</evidence>
<feature type="transmembrane region" description="Helical" evidence="6">
    <location>
        <begin position="136"/>
        <end position="155"/>
    </location>
</feature>
<feature type="transmembrane region" description="Helical" evidence="6">
    <location>
        <begin position="6"/>
        <end position="27"/>
    </location>
</feature>
<evidence type="ECO:0000313" key="7">
    <source>
        <dbReference type="EMBL" id="MBO8447975.1"/>
    </source>
</evidence>
<protein>
    <submittedName>
        <fullName evidence="7">Multidrug DMT transporter permease</fullName>
    </submittedName>
</protein>
<name>A0A9D9HBI0_9BACT</name>
<reference evidence="7" key="1">
    <citation type="submission" date="2020-10" db="EMBL/GenBank/DDBJ databases">
        <authorList>
            <person name="Gilroy R."/>
        </authorList>
    </citation>
    <scope>NUCLEOTIDE SEQUENCE</scope>
    <source>
        <strain evidence="7">20514</strain>
    </source>
</reference>
<comment type="subcellular location">
    <subcellularLocation>
        <location evidence="1">Membrane</location>
        <topology evidence="1">Multi-pass membrane protein</topology>
    </subcellularLocation>
</comment>
<dbReference type="InterPro" id="IPR009834">
    <property type="entry name" value="Ureide_permease"/>
</dbReference>
<keyword evidence="4 6" id="KW-1133">Transmembrane helix</keyword>
<dbReference type="PANTHER" id="PTHR16119">
    <property type="entry name" value="TRANSMEMBRANE PROTEIN 144"/>
    <property type="match status" value="1"/>
</dbReference>
<feature type="transmembrane region" description="Helical" evidence="6">
    <location>
        <begin position="176"/>
        <end position="194"/>
    </location>
</feature>
<evidence type="ECO:0000256" key="5">
    <source>
        <dbReference type="ARBA" id="ARBA00023136"/>
    </source>
</evidence>
<dbReference type="InterPro" id="IPR010651">
    <property type="entry name" value="Sugar_transport"/>
</dbReference>
<gene>
    <name evidence="7" type="ORF">IAC29_01725</name>
</gene>
<evidence type="ECO:0000256" key="1">
    <source>
        <dbReference type="ARBA" id="ARBA00004141"/>
    </source>
</evidence>
<feature type="transmembrane region" description="Helical" evidence="6">
    <location>
        <begin position="81"/>
        <end position="98"/>
    </location>
</feature>
<dbReference type="AlphaFoldDB" id="A0A9D9HBI0"/>
<dbReference type="GO" id="GO:0015144">
    <property type="term" value="F:carbohydrate transmembrane transporter activity"/>
    <property type="evidence" value="ECO:0007669"/>
    <property type="project" value="InterPro"/>
</dbReference>
<comment type="similarity">
    <text evidence="2">Belongs to the GRP transporter (TC 2.A.7.5) family.</text>
</comment>
<keyword evidence="5 6" id="KW-0472">Membrane</keyword>
<reference evidence="7" key="2">
    <citation type="journal article" date="2021" name="PeerJ">
        <title>Extensive microbial diversity within the chicken gut microbiome revealed by metagenomics and culture.</title>
        <authorList>
            <person name="Gilroy R."/>
            <person name="Ravi A."/>
            <person name="Getino M."/>
            <person name="Pursley I."/>
            <person name="Horton D.L."/>
            <person name="Alikhan N.F."/>
            <person name="Baker D."/>
            <person name="Gharbi K."/>
            <person name="Hall N."/>
            <person name="Watson M."/>
            <person name="Adriaenssens E.M."/>
            <person name="Foster-Nyarko E."/>
            <person name="Jarju S."/>
            <person name="Secka A."/>
            <person name="Antonio M."/>
            <person name="Oren A."/>
            <person name="Chaudhuri R.R."/>
            <person name="La Ragione R."/>
            <person name="Hildebrand F."/>
            <person name="Pallen M.J."/>
        </authorList>
    </citation>
    <scope>NUCLEOTIDE SEQUENCE</scope>
    <source>
        <strain evidence="7">20514</strain>
    </source>
</reference>
<evidence type="ECO:0000313" key="8">
    <source>
        <dbReference type="Proteomes" id="UP000810252"/>
    </source>
</evidence>
<keyword evidence="3 6" id="KW-0812">Transmembrane</keyword>
<dbReference type="EMBL" id="JADIMQ010000025">
    <property type="protein sequence ID" value="MBO8447975.1"/>
    <property type="molecule type" value="Genomic_DNA"/>
</dbReference>
<dbReference type="GO" id="GO:0016020">
    <property type="term" value="C:membrane"/>
    <property type="evidence" value="ECO:0007669"/>
    <property type="project" value="UniProtKB-SubCell"/>
</dbReference>
<accession>A0A9D9HBI0</accession>
<feature type="transmembrane region" description="Helical" evidence="6">
    <location>
        <begin position="318"/>
        <end position="338"/>
    </location>
</feature>
<comment type="caution">
    <text evidence="7">The sequence shown here is derived from an EMBL/GenBank/DDBJ whole genome shotgun (WGS) entry which is preliminary data.</text>
</comment>
<evidence type="ECO:0000256" key="6">
    <source>
        <dbReference type="SAM" id="Phobius"/>
    </source>
</evidence>
<feature type="transmembrane region" description="Helical" evidence="6">
    <location>
        <begin position="285"/>
        <end position="306"/>
    </location>
</feature>
<evidence type="ECO:0000256" key="4">
    <source>
        <dbReference type="ARBA" id="ARBA00022989"/>
    </source>
</evidence>
<organism evidence="7 8">
    <name type="scientific">Candidatus Cryptobacteroides merdigallinarum</name>
    <dbReference type="NCBI Taxonomy" id="2840770"/>
    <lineage>
        <taxon>Bacteria</taxon>
        <taxon>Pseudomonadati</taxon>
        <taxon>Bacteroidota</taxon>
        <taxon>Bacteroidia</taxon>
        <taxon>Bacteroidales</taxon>
        <taxon>Candidatus Cryptobacteroides</taxon>
    </lineage>
</organism>
<dbReference type="Pfam" id="PF07168">
    <property type="entry name" value="Ureide_permease"/>
    <property type="match status" value="2"/>
</dbReference>
<dbReference type="Proteomes" id="UP000810252">
    <property type="component" value="Unassembled WGS sequence"/>
</dbReference>
<feature type="transmembrane region" description="Helical" evidence="6">
    <location>
        <begin position="39"/>
        <end position="61"/>
    </location>
</feature>
<proteinExistence type="inferred from homology"/>
<sequence length="340" mass="36066">MFIVKSYALAVVFCFITMLCWGSWGNTQKLAARNWRYELFYWDYVIGMVIFSLLICFTMGSFGDGGRPFVEDLRQADAGCLLSVALGGVIFNAANILLSASTSIAGLSVAFPLGVGLSLVLGVIINYIGAPKGNPVILFIGVALIVIAIICNGIASARTVKTGSGSRTPGGQNAKGLALAVAAGILMSFFYRFVARAMDLENFENPAPGMLTPYTAIFVFSIGVLLSNLVFNTLVMRYPFTGGRVHYREYFSGSLSTHLTGMLGGAVWCLGTAFSYIASGQAGAAISYALGQGAPMVAAVWGVFIWKEFKGADRKTGILLSLMFVFFIAGLASIIISGGN</sequence>
<feature type="transmembrane region" description="Helical" evidence="6">
    <location>
        <begin position="214"/>
        <end position="238"/>
    </location>
</feature>
<evidence type="ECO:0000256" key="3">
    <source>
        <dbReference type="ARBA" id="ARBA00022692"/>
    </source>
</evidence>